<dbReference type="AlphaFoldDB" id="A6BFD0"/>
<comment type="caution">
    <text evidence="1">The sequence shown here is derived from an EMBL/GenBank/DDBJ whole genome shotgun (WGS) entry which is preliminary data.</text>
</comment>
<reference evidence="1 2" key="1">
    <citation type="submission" date="2007-03" db="EMBL/GenBank/DDBJ databases">
        <authorList>
            <person name="Fulton L."/>
            <person name="Clifton S."/>
            <person name="Fulton B."/>
            <person name="Xu J."/>
            <person name="Minx P."/>
            <person name="Pepin K.H."/>
            <person name="Johnson M."/>
            <person name="Thiruvilangam P."/>
            <person name="Bhonagiri V."/>
            <person name="Nash W.E."/>
            <person name="Mardis E.R."/>
            <person name="Wilson R.K."/>
        </authorList>
    </citation>
    <scope>NUCLEOTIDE SEQUENCE [LARGE SCALE GENOMIC DNA]</scope>
    <source>
        <strain evidence="1 2">DSM 13814</strain>
    </source>
</reference>
<proteinExistence type="predicted"/>
<evidence type="ECO:0000313" key="2">
    <source>
        <dbReference type="Proteomes" id="UP000004016"/>
    </source>
</evidence>
<dbReference type="Proteomes" id="UP000004016">
    <property type="component" value="Unassembled WGS sequence"/>
</dbReference>
<organism evidence="1 2">
    <name type="scientific">Dorea longicatena DSM 13814</name>
    <dbReference type="NCBI Taxonomy" id="411462"/>
    <lineage>
        <taxon>Bacteria</taxon>
        <taxon>Bacillati</taxon>
        <taxon>Bacillota</taxon>
        <taxon>Clostridia</taxon>
        <taxon>Lachnospirales</taxon>
        <taxon>Lachnospiraceae</taxon>
        <taxon>Dorea</taxon>
    </lineage>
</organism>
<dbReference type="HOGENOM" id="CLU_3269186_0_0_9"/>
<sequence>MYTSMQEDTKNSIADRKWRTMSVIKSDITQNSAGYQGDHRI</sequence>
<reference evidence="1 2" key="2">
    <citation type="submission" date="2007-04" db="EMBL/GenBank/DDBJ databases">
        <title>Draft genome sequence of Dorea longicatena (DSM 13814).</title>
        <authorList>
            <person name="Sudarsanam P."/>
            <person name="Ley R."/>
            <person name="Guruge J."/>
            <person name="Turnbaugh P.J."/>
            <person name="Mahowald M."/>
            <person name="Liep D."/>
            <person name="Gordon J."/>
        </authorList>
    </citation>
    <scope>NUCLEOTIDE SEQUENCE [LARGE SCALE GENOMIC DNA]</scope>
    <source>
        <strain evidence="1 2">DSM 13814</strain>
    </source>
</reference>
<accession>A6BFD0</accession>
<evidence type="ECO:0000313" key="1">
    <source>
        <dbReference type="EMBL" id="EDM63717.1"/>
    </source>
</evidence>
<protein>
    <submittedName>
        <fullName evidence="1">Uncharacterized protein</fullName>
    </submittedName>
</protein>
<name>A6BFD0_9FIRM</name>
<dbReference type="EMBL" id="AAXB02000003">
    <property type="protein sequence ID" value="EDM63717.1"/>
    <property type="molecule type" value="Genomic_DNA"/>
</dbReference>
<gene>
    <name evidence="1" type="ORF">DORLON_01002</name>
</gene>